<gene>
    <name evidence="1" type="ORF">ACH5RR_029100</name>
</gene>
<keyword evidence="2" id="KW-1185">Reference proteome</keyword>
<evidence type="ECO:0000313" key="1">
    <source>
        <dbReference type="EMBL" id="KAL3509699.1"/>
    </source>
</evidence>
<dbReference type="AlphaFoldDB" id="A0ABD2YQN9"/>
<protein>
    <submittedName>
        <fullName evidence="1">Uncharacterized protein</fullName>
    </submittedName>
</protein>
<dbReference type="Proteomes" id="UP001630127">
    <property type="component" value="Unassembled WGS sequence"/>
</dbReference>
<accession>A0ABD2YQN9</accession>
<evidence type="ECO:0000313" key="2">
    <source>
        <dbReference type="Proteomes" id="UP001630127"/>
    </source>
</evidence>
<organism evidence="1 2">
    <name type="scientific">Cinchona calisaya</name>
    <dbReference type="NCBI Taxonomy" id="153742"/>
    <lineage>
        <taxon>Eukaryota</taxon>
        <taxon>Viridiplantae</taxon>
        <taxon>Streptophyta</taxon>
        <taxon>Embryophyta</taxon>
        <taxon>Tracheophyta</taxon>
        <taxon>Spermatophyta</taxon>
        <taxon>Magnoliopsida</taxon>
        <taxon>eudicotyledons</taxon>
        <taxon>Gunneridae</taxon>
        <taxon>Pentapetalae</taxon>
        <taxon>asterids</taxon>
        <taxon>lamiids</taxon>
        <taxon>Gentianales</taxon>
        <taxon>Rubiaceae</taxon>
        <taxon>Cinchonoideae</taxon>
        <taxon>Cinchoneae</taxon>
        <taxon>Cinchona</taxon>
    </lineage>
</organism>
<comment type="caution">
    <text evidence="1">The sequence shown here is derived from an EMBL/GenBank/DDBJ whole genome shotgun (WGS) entry which is preliminary data.</text>
</comment>
<sequence>MAYHLKPLFMQGHLNGLPVASLMVDNGVAMNVLPANMMKGLGKSIENLIPTDIVLNSYTEGATNTWVIFPVDVTIGSQLYIPSLSHQMLLIWNGDEAEIVKADSKSFMAGVNATEATHYHTEHFVKEGHHQEAFDALETYLVKPPIMMPPDRTK</sequence>
<name>A0ABD2YQN9_9GENT</name>
<reference evidence="1 2" key="1">
    <citation type="submission" date="2024-11" db="EMBL/GenBank/DDBJ databases">
        <title>A near-complete genome assembly of Cinchona calisaya.</title>
        <authorList>
            <person name="Lian D.C."/>
            <person name="Zhao X.W."/>
            <person name="Wei L."/>
        </authorList>
    </citation>
    <scope>NUCLEOTIDE SEQUENCE [LARGE SCALE GENOMIC DNA]</scope>
    <source>
        <tissue evidence="1">Nenye</tissue>
    </source>
</reference>
<dbReference type="EMBL" id="JBJUIK010000012">
    <property type="protein sequence ID" value="KAL3509699.1"/>
    <property type="molecule type" value="Genomic_DNA"/>
</dbReference>
<proteinExistence type="predicted"/>